<evidence type="ECO:0000256" key="1">
    <source>
        <dbReference type="ARBA" id="ARBA00022741"/>
    </source>
</evidence>
<accession>A0A497EKR2</accession>
<keyword evidence="1" id="KW-0547">Nucleotide-binding</keyword>
<dbReference type="PANTHER" id="PTHR13779">
    <property type="entry name" value="WERNER HELICASE-INTERACTING PROTEIN 1 FAMILY MEMBER"/>
    <property type="match status" value="1"/>
</dbReference>
<organism evidence="6 7">
    <name type="scientific">Thermoproteota archaeon</name>
    <dbReference type="NCBI Taxonomy" id="2056631"/>
    <lineage>
        <taxon>Archaea</taxon>
        <taxon>Thermoproteota</taxon>
    </lineage>
</organism>
<dbReference type="SUPFAM" id="SSF52540">
    <property type="entry name" value="P-loop containing nucleoside triphosphate hydrolases"/>
    <property type="match status" value="1"/>
</dbReference>
<feature type="domain" description="MgsA AAA+ ATPase C-terminal" evidence="4">
    <location>
        <begin position="189"/>
        <end position="352"/>
    </location>
</feature>
<dbReference type="EMBL" id="QMQV01000140">
    <property type="protein sequence ID" value="RLE47259.1"/>
    <property type="molecule type" value="Genomic_DNA"/>
</dbReference>
<dbReference type="InterPro" id="IPR051314">
    <property type="entry name" value="AAA_ATPase_RarA/MGS1/WRNIP1"/>
</dbReference>
<dbReference type="Gene3D" id="1.20.272.10">
    <property type="match status" value="1"/>
</dbReference>
<dbReference type="GO" id="GO:0005524">
    <property type="term" value="F:ATP binding"/>
    <property type="evidence" value="ECO:0007669"/>
    <property type="project" value="UniProtKB-KW"/>
</dbReference>
<dbReference type="GO" id="GO:0016887">
    <property type="term" value="F:ATP hydrolysis activity"/>
    <property type="evidence" value="ECO:0007669"/>
    <property type="project" value="InterPro"/>
</dbReference>
<dbReference type="InterPro" id="IPR021886">
    <property type="entry name" value="MgsA_C"/>
</dbReference>
<dbReference type="Pfam" id="PF12002">
    <property type="entry name" value="MgsA_C"/>
    <property type="match status" value="1"/>
</dbReference>
<dbReference type="GO" id="GO:0017116">
    <property type="term" value="F:single-stranded DNA helicase activity"/>
    <property type="evidence" value="ECO:0007669"/>
    <property type="project" value="TreeGrafter"/>
</dbReference>
<dbReference type="AlphaFoldDB" id="A0A497EKR2"/>
<dbReference type="GO" id="GO:0008047">
    <property type="term" value="F:enzyme activator activity"/>
    <property type="evidence" value="ECO:0007669"/>
    <property type="project" value="TreeGrafter"/>
</dbReference>
<evidence type="ECO:0000259" key="4">
    <source>
        <dbReference type="Pfam" id="PF12002"/>
    </source>
</evidence>
<feature type="non-terminal residue" evidence="6">
    <location>
        <position position="1"/>
    </location>
</feature>
<dbReference type="FunFam" id="1.20.272.10:FF:000001">
    <property type="entry name" value="Putative AAA family ATPase"/>
    <property type="match status" value="1"/>
</dbReference>
<dbReference type="GO" id="GO:0003677">
    <property type="term" value="F:DNA binding"/>
    <property type="evidence" value="ECO:0007669"/>
    <property type="project" value="InterPro"/>
</dbReference>
<gene>
    <name evidence="6" type="ORF">DRJ31_09120</name>
</gene>
<comment type="caution">
    <text evidence="6">The sequence shown here is derived from an EMBL/GenBank/DDBJ whole genome shotgun (WGS) entry which is preliminary data.</text>
</comment>
<dbReference type="PANTHER" id="PTHR13779:SF7">
    <property type="entry name" value="ATPASE WRNIP1"/>
    <property type="match status" value="1"/>
</dbReference>
<reference evidence="6 7" key="1">
    <citation type="submission" date="2018-06" db="EMBL/GenBank/DDBJ databases">
        <title>Extensive metabolic versatility and redundancy in microbially diverse, dynamic hydrothermal sediments.</title>
        <authorList>
            <person name="Dombrowski N."/>
            <person name="Teske A."/>
            <person name="Baker B.J."/>
        </authorList>
    </citation>
    <scope>NUCLEOTIDE SEQUENCE [LARGE SCALE GENOMIC DNA]</scope>
    <source>
        <strain evidence="6">B66_G16</strain>
    </source>
</reference>
<dbReference type="Gene3D" id="3.40.50.300">
    <property type="entry name" value="P-loop containing nucleotide triphosphate hydrolases"/>
    <property type="match status" value="1"/>
</dbReference>
<dbReference type="GO" id="GO:0006261">
    <property type="term" value="P:DNA-templated DNA replication"/>
    <property type="evidence" value="ECO:0007669"/>
    <property type="project" value="TreeGrafter"/>
</dbReference>
<dbReference type="Pfam" id="PF00004">
    <property type="entry name" value="AAA"/>
    <property type="match status" value="1"/>
</dbReference>
<dbReference type="InterPro" id="IPR032423">
    <property type="entry name" value="AAA_assoc_2"/>
</dbReference>
<sequence length="355" mass="40153">LISAHTNSDFVDFSAGRVGKAEIKKVIDKSKLFNRKIILFLDEIHRFNKAQQDFLLPFVEKGTITLIGATTENPSFEIIPALLSRSRVYVLNSLSEEDLLKIIDRALISEKGLRGKFEISDENKRLIANLANGDARSALNILEIASSIADKEITKKMILDSAQKALRYDKDGEEHYNIISALHKSMRDSDPQAAVYWTMRMMEAGEDPKYIARRMIRFASEDIGNADPQALQVALAAKDAVEFLGYPECDTALVQAAIYLATAPKSNKVYEAAQKAKEDIKKTGNLPVPLHLRNPVTKLMREIGYGKGYKYAHNYEGAKIEQEHLPKELKNAKYYEPTDRGFEKEIRKRMKDNEK</sequence>
<dbReference type="GO" id="GO:0000731">
    <property type="term" value="P:DNA synthesis involved in DNA repair"/>
    <property type="evidence" value="ECO:0007669"/>
    <property type="project" value="TreeGrafter"/>
</dbReference>
<dbReference type="InterPro" id="IPR027417">
    <property type="entry name" value="P-loop_NTPase"/>
</dbReference>
<protein>
    <submittedName>
        <fullName evidence="6">Replication-associated recombination protein A</fullName>
    </submittedName>
</protein>
<evidence type="ECO:0000256" key="2">
    <source>
        <dbReference type="ARBA" id="ARBA00022840"/>
    </source>
</evidence>
<dbReference type="InterPro" id="IPR003959">
    <property type="entry name" value="ATPase_AAA_core"/>
</dbReference>
<feature type="domain" description="AAA C-terminal" evidence="5">
    <location>
        <begin position="116"/>
        <end position="187"/>
    </location>
</feature>
<evidence type="ECO:0000259" key="3">
    <source>
        <dbReference type="Pfam" id="PF00004"/>
    </source>
</evidence>
<dbReference type="Gene3D" id="1.10.3710.10">
    <property type="entry name" value="DNA polymerase III clamp loader subunits, C-terminal domain"/>
    <property type="match status" value="1"/>
</dbReference>
<dbReference type="SUPFAM" id="SSF48019">
    <property type="entry name" value="post-AAA+ oligomerization domain-like"/>
    <property type="match status" value="1"/>
</dbReference>
<proteinExistence type="predicted"/>
<feature type="domain" description="ATPase AAA-type core" evidence="3">
    <location>
        <begin position="5"/>
        <end position="88"/>
    </location>
</feature>
<dbReference type="CDD" id="cd18139">
    <property type="entry name" value="HLD_clamp_RarA"/>
    <property type="match status" value="1"/>
</dbReference>
<evidence type="ECO:0000313" key="6">
    <source>
        <dbReference type="EMBL" id="RLE47259.1"/>
    </source>
</evidence>
<dbReference type="Gene3D" id="1.10.8.60">
    <property type="match status" value="1"/>
</dbReference>
<dbReference type="Proteomes" id="UP000278475">
    <property type="component" value="Unassembled WGS sequence"/>
</dbReference>
<dbReference type="InterPro" id="IPR008921">
    <property type="entry name" value="DNA_pol3_clamp-load_cplx_C"/>
</dbReference>
<name>A0A497EKR2_9CREN</name>
<dbReference type="Pfam" id="PF16193">
    <property type="entry name" value="AAA_assoc_2"/>
    <property type="match status" value="1"/>
</dbReference>
<evidence type="ECO:0000313" key="7">
    <source>
        <dbReference type="Proteomes" id="UP000278475"/>
    </source>
</evidence>
<evidence type="ECO:0000259" key="5">
    <source>
        <dbReference type="Pfam" id="PF16193"/>
    </source>
</evidence>
<keyword evidence="2" id="KW-0067">ATP-binding</keyword>